<reference evidence="2 3" key="1">
    <citation type="journal article" date="2012" name="Genome Biol.">
        <title>Sequencing three crocodilian genomes to illuminate the evolution of archosaurs and amniotes.</title>
        <authorList>
            <person name="St John J.A."/>
            <person name="Braun E.L."/>
            <person name="Isberg S.R."/>
            <person name="Miles L.G."/>
            <person name="Chong A.Y."/>
            <person name="Gongora J."/>
            <person name="Dalzell P."/>
            <person name="Moran C."/>
            <person name="Bed'hom B."/>
            <person name="Abzhanov A."/>
            <person name="Burgess S.C."/>
            <person name="Cooksey A.M."/>
            <person name="Castoe T.A."/>
            <person name="Crawford N.G."/>
            <person name="Densmore L.D."/>
            <person name="Drew J.C."/>
            <person name="Edwards S.V."/>
            <person name="Faircloth B.C."/>
            <person name="Fujita M.K."/>
            <person name="Greenwold M.J."/>
            <person name="Hoffmann F.G."/>
            <person name="Howard J.M."/>
            <person name="Iguchi T."/>
            <person name="Janes D.E."/>
            <person name="Khan S.Y."/>
            <person name="Kohno S."/>
            <person name="de Koning A.J."/>
            <person name="Lance S.L."/>
            <person name="McCarthy F.M."/>
            <person name="McCormack J.E."/>
            <person name="Merchant M.E."/>
            <person name="Peterson D.G."/>
            <person name="Pollock D.D."/>
            <person name="Pourmand N."/>
            <person name="Raney B.J."/>
            <person name="Roessler K.A."/>
            <person name="Sanford J.R."/>
            <person name="Sawyer R.H."/>
            <person name="Schmidt C.J."/>
            <person name="Triplett E.W."/>
            <person name="Tuberville T.D."/>
            <person name="Venegas-Anaya M."/>
            <person name="Howard J.T."/>
            <person name="Jarvis E.D."/>
            <person name="Guillette L.J.Jr."/>
            <person name="Glenn T.C."/>
            <person name="Green R.E."/>
            <person name="Ray D.A."/>
        </authorList>
    </citation>
    <scope>NUCLEOTIDE SEQUENCE [LARGE SCALE GENOMIC DNA]</scope>
    <source>
        <strain evidence="2">KSC_2009_1</strain>
    </source>
</reference>
<dbReference type="EMBL" id="AKHW03002327">
    <property type="protein sequence ID" value="KYO39293.1"/>
    <property type="molecule type" value="Genomic_DNA"/>
</dbReference>
<accession>A0A151NRC9</accession>
<gene>
    <name evidence="2" type="ORF">Y1Q_0020563</name>
</gene>
<dbReference type="Proteomes" id="UP000050525">
    <property type="component" value="Unassembled WGS sequence"/>
</dbReference>
<keyword evidence="3" id="KW-1185">Reference proteome</keyword>
<comment type="caution">
    <text evidence="2">The sequence shown here is derived from an EMBL/GenBank/DDBJ whole genome shotgun (WGS) entry which is preliminary data.</text>
</comment>
<name>A0A151NRC9_ALLMI</name>
<proteinExistence type="predicted"/>
<organism evidence="2 3">
    <name type="scientific">Alligator mississippiensis</name>
    <name type="common">American alligator</name>
    <dbReference type="NCBI Taxonomy" id="8496"/>
    <lineage>
        <taxon>Eukaryota</taxon>
        <taxon>Metazoa</taxon>
        <taxon>Chordata</taxon>
        <taxon>Craniata</taxon>
        <taxon>Vertebrata</taxon>
        <taxon>Euteleostomi</taxon>
        <taxon>Archelosauria</taxon>
        <taxon>Archosauria</taxon>
        <taxon>Crocodylia</taxon>
        <taxon>Alligatoridae</taxon>
        <taxon>Alligatorinae</taxon>
        <taxon>Alligator</taxon>
    </lineage>
</organism>
<protein>
    <submittedName>
        <fullName evidence="2">Uncharacterized protein</fullName>
    </submittedName>
</protein>
<evidence type="ECO:0000313" key="2">
    <source>
        <dbReference type="EMBL" id="KYO39293.1"/>
    </source>
</evidence>
<feature type="region of interest" description="Disordered" evidence="1">
    <location>
        <begin position="1"/>
        <end position="53"/>
    </location>
</feature>
<dbReference type="AlphaFoldDB" id="A0A151NRC9"/>
<evidence type="ECO:0000313" key="3">
    <source>
        <dbReference type="Proteomes" id="UP000050525"/>
    </source>
</evidence>
<evidence type="ECO:0000256" key="1">
    <source>
        <dbReference type="SAM" id="MobiDB-lite"/>
    </source>
</evidence>
<sequence>MACDPLDLNNSKNALKRLDDRPAPSYLLRTPGISQNNHDASTGFAVPAGSPPGWEQALKGAEEARTKEGTWEPTACPECSCERHFILPQVPVDTGFGPRTYMFVPGGHNPHTATTSASR</sequence>